<feature type="transmembrane region" description="Helical" evidence="1">
    <location>
        <begin position="12"/>
        <end position="32"/>
    </location>
</feature>
<protein>
    <submittedName>
        <fullName evidence="2">Uncharacterized protein</fullName>
    </submittedName>
</protein>
<evidence type="ECO:0000313" key="2">
    <source>
        <dbReference type="EnsemblMetazoa" id="Aqu2.1.20084_001"/>
    </source>
</evidence>
<reference evidence="2" key="1">
    <citation type="submission" date="2017-05" db="UniProtKB">
        <authorList>
            <consortium name="EnsemblMetazoa"/>
        </authorList>
    </citation>
    <scope>IDENTIFICATION</scope>
</reference>
<keyword evidence="1" id="KW-0812">Transmembrane</keyword>
<proteinExistence type="predicted"/>
<sequence length="34" mass="4063">MSEGKDFNKSCMEILLLACLMLSFLFFLRFWAKE</sequence>
<name>A0A1X7TXH0_AMPQE</name>
<keyword evidence="1" id="KW-0472">Membrane</keyword>
<dbReference type="AlphaFoldDB" id="A0A1X7TXH0"/>
<accession>A0A1X7TXH0</accession>
<dbReference type="EnsemblMetazoa" id="Aqu2.1.20084_001">
    <property type="protein sequence ID" value="Aqu2.1.20084_001"/>
    <property type="gene ID" value="Aqu2.1.20084"/>
</dbReference>
<keyword evidence="1" id="KW-1133">Transmembrane helix</keyword>
<evidence type="ECO:0000256" key="1">
    <source>
        <dbReference type="SAM" id="Phobius"/>
    </source>
</evidence>
<organism evidence="2">
    <name type="scientific">Amphimedon queenslandica</name>
    <name type="common">Sponge</name>
    <dbReference type="NCBI Taxonomy" id="400682"/>
    <lineage>
        <taxon>Eukaryota</taxon>
        <taxon>Metazoa</taxon>
        <taxon>Porifera</taxon>
        <taxon>Demospongiae</taxon>
        <taxon>Heteroscleromorpha</taxon>
        <taxon>Haplosclerida</taxon>
        <taxon>Niphatidae</taxon>
        <taxon>Amphimedon</taxon>
    </lineage>
</organism>
<dbReference type="InParanoid" id="A0A1X7TXH0"/>